<evidence type="ECO:0000313" key="5">
    <source>
        <dbReference type="EMBL" id="SFM22766.1"/>
    </source>
</evidence>
<keyword evidence="1 3" id="KW-0732">Signal</keyword>
<protein>
    <recommendedName>
        <fullName evidence="4">DUF4352 domain-containing protein</fullName>
    </recommendedName>
</protein>
<accession>A0A1I4P573</accession>
<dbReference type="EMBL" id="FOTR01000010">
    <property type="protein sequence ID" value="SFM22766.1"/>
    <property type="molecule type" value="Genomic_DNA"/>
</dbReference>
<dbReference type="Gene3D" id="2.60.40.1240">
    <property type="match status" value="1"/>
</dbReference>
<dbReference type="PROSITE" id="PS51257">
    <property type="entry name" value="PROKAR_LIPOPROTEIN"/>
    <property type="match status" value="1"/>
</dbReference>
<proteinExistence type="predicted"/>
<evidence type="ECO:0000313" key="6">
    <source>
        <dbReference type="Proteomes" id="UP000198565"/>
    </source>
</evidence>
<dbReference type="OrthoDB" id="2972862at2"/>
<dbReference type="Pfam" id="PF11611">
    <property type="entry name" value="DUF4352"/>
    <property type="match status" value="1"/>
</dbReference>
<feature type="signal peptide" evidence="3">
    <location>
        <begin position="1"/>
        <end position="18"/>
    </location>
</feature>
<keyword evidence="6" id="KW-1185">Reference proteome</keyword>
<organism evidence="5 6">
    <name type="scientific">Gracilibacillus orientalis</name>
    <dbReference type="NCBI Taxonomy" id="334253"/>
    <lineage>
        <taxon>Bacteria</taxon>
        <taxon>Bacillati</taxon>
        <taxon>Bacillota</taxon>
        <taxon>Bacilli</taxon>
        <taxon>Bacillales</taxon>
        <taxon>Bacillaceae</taxon>
        <taxon>Gracilibacillus</taxon>
    </lineage>
</organism>
<dbReference type="AlphaFoldDB" id="A0A1I4P573"/>
<reference evidence="6" key="1">
    <citation type="submission" date="2016-10" db="EMBL/GenBank/DDBJ databases">
        <authorList>
            <person name="Varghese N."/>
            <person name="Submissions S."/>
        </authorList>
    </citation>
    <scope>NUCLEOTIDE SEQUENCE [LARGE SCALE GENOMIC DNA]</scope>
    <source>
        <strain evidence="6">CGMCC 1.4250</strain>
    </source>
</reference>
<evidence type="ECO:0000259" key="4">
    <source>
        <dbReference type="Pfam" id="PF11611"/>
    </source>
</evidence>
<sequence>MKKHLAIFASLLAVFILAACNSEGSDKEVESEDTLVEEQGSEKTETDGEEPEDSESTSEEYLSLGETGEVTSVMGDYEVTVQSFEILDELEGREPYLDEFVLVKFEVGNIGDTVIVGEDLLSVKLFDDNELGEDIIYDLDTVNMLDEEEIHPGESKETEMVFEQDQSESYELVFNFGALESNATNVSWKFNADEAENQ</sequence>
<dbReference type="STRING" id="334253.SAMN04487943_11077"/>
<feature type="chain" id="PRO_5039404921" description="DUF4352 domain-containing protein" evidence="3">
    <location>
        <begin position="19"/>
        <end position="198"/>
    </location>
</feature>
<dbReference type="InterPro" id="IPR029051">
    <property type="entry name" value="DUF4352"/>
</dbReference>
<evidence type="ECO:0000256" key="3">
    <source>
        <dbReference type="SAM" id="SignalP"/>
    </source>
</evidence>
<gene>
    <name evidence="5" type="ORF">SAMN04487943_11077</name>
</gene>
<feature type="compositionally biased region" description="Acidic residues" evidence="2">
    <location>
        <begin position="47"/>
        <end position="58"/>
    </location>
</feature>
<dbReference type="RefSeq" id="WP_091484832.1">
    <property type="nucleotide sequence ID" value="NZ_FOTR01000010.1"/>
</dbReference>
<name>A0A1I4P573_9BACI</name>
<feature type="region of interest" description="Disordered" evidence="2">
    <location>
        <begin position="24"/>
        <end position="60"/>
    </location>
</feature>
<dbReference type="Proteomes" id="UP000198565">
    <property type="component" value="Unassembled WGS sequence"/>
</dbReference>
<dbReference type="InterPro" id="IPR029050">
    <property type="entry name" value="Immunoprotect_excell_Ig-like"/>
</dbReference>
<evidence type="ECO:0000256" key="1">
    <source>
        <dbReference type="ARBA" id="ARBA00022729"/>
    </source>
</evidence>
<evidence type="ECO:0000256" key="2">
    <source>
        <dbReference type="SAM" id="MobiDB-lite"/>
    </source>
</evidence>
<feature type="domain" description="DUF4352" evidence="4">
    <location>
        <begin position="72"/>
        <end position="175"/>
    </location>
</feature>